<keyword evidence="2" id="KW-1185">Reference proteome</keyword>
<proteinExistence type="predicted"/>
<sequence>MVRRTASSLEPYTNYALHIFYEDQDLNDGVRKLDKEPTGLLVDSAMKLVTSHIPDDSVNDRREARIFGALSMRGGQFKGVLDLDLGS</sequence>
<evidence type="ECO:0000313" key="1">
    <source>
        <dbReference type="EMBL" id="KAK7246416.1"/>
    </source>
</evidence>
<dbReference type="Proteomes" id="UP001372338">
    <property type="component" value="Unassembled WGS sequence"/>
</dbReference>
<protein>
    <submittedName>
        <fullName evidence="1">Uncharacterized protein</fullName>
    </submittedName>
</protein>
<dbReference type="AlphaFoldDB" id="A0AAN9E641"/>
<gene>
    <name evidence="1" type="ORF">RIF29_41284</name>
</gene>
<name>A0AAN9E641_CROPI</name>
<accession>A0AAN9E641</accession>
<comment type="caution">
    <text evidence="1">The sequence shown here is derived from an EMBL/GenBank/DDBJ whole genome shotgun (WGS) entry which is preliminary data.</text>
</comment>
<dbReference type="EMBL" id="JAYWIO010000008">
    <property type="protein sequence ID" value="KAK7246416.1"/>
    <property type="molecule type" value="Genomic_DNA"/>
</dbReference>
<evidence type="ECO:0000313" key="2">
    <source>
        <dbReference type="Proteomes" id="UP001372338"/>
    </source>
</evidence>
<reference evidence="1 2" key="1">
    <citation type="submission" date="2024-01" db="EMBL/GenBank/DDBJ databases">
        <title>The genomes of 5 underutilized Papilionoideae crops provide insights into root nodulation and disease resistanc.</title>
        <authorList>
            <person name="Yuan L."/>
        </authorList>
    </citation>
    <scope>NUCLEOTIDE SEQUENCE [LARGE SCALE GENOMIC DNA]</scope>
    <source>
        <strain evidence="1">ZHUSHIDOU_FW_LH</strain>
        <tissue evidence="1">Leaf</tissue>
    </source>
</reference>
<organism evidence="1 2">
    <name type="scientific">Crotalaria pallida</name>
    <name type="common">Smooth rattlebox</name>
    <name type="synonym">Crotalaria striata</name>
    <dbReference type="NCBI Taxonomy" id="3830"/>
    <lineage>
        <taxon>Eukaryota</taxon>
        <taxon>Viridiplantae</taxon>
        <taxon>Streptophyta</taxon>
        <taxon>Embryophyta</taxon>
        <taxon>Tracheophyta</taxon>
        <taxon>Spermatophyta</taxon>
        <taxon>Magnoliopsida</taxon>
        <taxon>eudicotyledons</taxon>
        <taxon>Gunneridae</taxon>
        <taxon>Pentapetalae</taxon>
        <taxon>rosids</taxon>
        <taxon>fabids</taxon>
        <taxon>Fabales</taxon>
        <taxon>Fabaceae</taxon>
        <taxon>Papilionoideae</taxon>
        <taxon>50 kb inversion clade</taxon>
        <taxon>genistoids sensu lato</taxon>
        <taxon>core genistoids</taxon>
        <taxon>Crotalarieae</taxon>
        <taxon>Crotalaria</taxon>
    </lineage>
</organism>